<gene>
    <name evidence="2" type="ORF">g.18546</name>
</gene>
<dbReference type="GO" id="GO:0005525">
    <property type="term" value="F:GTP binding"/>
    <property type="evidence" value="ECO:0007669"/>
    <property type="project" value="InterPro"/>
</dbReference>
<dbReference type="EMBL" id="GECZ01001404">
    <property type="protein sequence ID" value="JAS68365.1"/>
    <property type="molecule type" value="Transcribed_RNA"/>
</dbReference>
<name>A0A1B6H123_9HEMI</name>
<accession>A0A1B6H123</accession>
<dbReference type="InterPro" id="IPR027417">
    <property type="entry name" value="P-loop_NTPase"/>
</dbReference>
<dbReference type="CDD" id="cd01855">
    <property type="entry name" value="YqeH"/>
    <property type="match status" value="1"/>
</dbReference>
<organism evidence="2">
    <name type="scientific">Cuerna arida</name>
    <dbReference type="NCBI Taxonomy" id="1464854"/>
    <lineage>
        <taxon>Eukaryota</taxon>
        <taxon>Metazoa</taxon>
        <taxon>Ecdysozoa</taxon>
        <taxon>Arthropoda</taxon>
        <taxon>Hexapoda</taxon>
        <taxon>Insecta</taxon>
        <taxon>Pterygota</taxon>
        <taxon>Neoptera</taxon>
        <taxon>Paraneoptera</taxon>
        <taxon>Hemiptera</taxon>
        <taxon>Auchenorrhyncha</taxon>
        <taxon>Membracoidea</taxon>
        <taxon>Cicadellidae</taxon>
        <taxon>Cicadellinae</taxon>
        <taxon>Proconiini</taxon>
        <taxon>Cuerna</taxon>
    </lineage>
</organism>
<protein>
    <recommendedName>
        <fullName evidence="1">G domain-containing protein</fullName>
    </recommendedName>
</protein>
<dbReference type="InterPro" id="IPR006073">
    <property type="entry name" value="GTP-bd"/>
</dbReference>
<dbReference type="Gene3D" id="3.40.50.300">
    <property type="entry name" value="P-loop containing nucleotide triphosphate hydrolases"/>
    <property type="match status" value="1"/>
</dbReference>
<sequence length="723" mass="81956">MLYFVLNNFHRNNLFKNCNGLHLTKQSNCFSILRTILQLENSKPSQLQSEKENVIEKVIYNSRIKHGRPLKIKAEDENNSQLKNRKPPVIALKYFTKEYDISSKENISFVSGNNNEKINLPYQRFYQVKFDSDHNNLLETVEEVDLLKYQNQNLPYENLRDNLCTRPKNSWMRDYDKYAEIAVKKIKDENEDEIDASWKLNYGSADPNVPASTVPCGGCGAHLHCQDPAIPGYLPQEIFVGLTETQLQALVCQRCHFLREYNTALSVSVDPETYPKLLSKIRHQRALVILVVDMTDFPCSIWPGITDILGPKRPLIVVGNKIDLLQDFKIKWLEKAKEALVKQLPRRANVLHTALVSAKTGYGIEQLITALYKLWEYRGDVYLVGCTNVGKSTLFNALLQSDYCKTKAVDLIQRATTAPWPGTTLNLLKFPITRPEGWRVAERTARLRRESAAELRHIQEGKSQSTPQMISHVNRTFDHGLMNKYTDEDWEDPFALPKLRTLKKLRSPGSGVDPADPMFAQSKWLYDTPGVITSDQIINLLTTEELMMTIPREPIVPRTFQVWEGQSLIVGGLGRLDYLSGPANIKMTVLAASSLPVTICWVGDCDQVYQHYLGSEVLAVPCGGPHRLKQWPGLHAGQTFVLKGTGWKESCADVVLSSAGWIAVTAQQDSMNQLQAWTPNARGIHVRIPPVLPTAIRLKGVRLYDSQAYALYNSYVKKQGWKS</sequence>
<dbReference type="InterPro" id="IPR052807">
    <property type="entry name" value="Mito_transl_resp_regulator"/>
</dbReference>
<evidence type="ECO:0000259" key="1">
    <source>
        <dbReference type="Pfam" id="PF01926"/>
    </source>
</evidence>
<evidence type="ECO:0000313" key="2">
    <source>
        <dbReference type="EMBL" id="JAS68365.1"/>
    </source>
</evidence>
<dbReference type="Pfam" id="PF01926">
    <property type="entry name" value="MMR_HSR1"/>
    <property type="match status" value="1"/>
</dbReference>
<dbReference type="PANTHER" id="PTHR46406:SF1">
    <property type="entry name" value="NITRIC OXIDE-ASSOCIATED PROTEIN 1"/>
    <property type="match status" value="1"/>
</dbReference>
<dbReference type="PANTHER" id="PTHR46406">
    <property type="entry name" value="NITRIC OXIDE-ASSOCIATED PROTEIN 1"/>
    <property type="match status" value="1"/>
</dbReference>
<proteinExistence type="predicted"/>
<dbReference type="SUPFAM" id="SSF52540">
    <property type="entry name" value="P-loop containing nucleoside triphosphate hydrolases"/>
    <property type="match status" value="1"/>
</dbReference>
<dbReference type="AlphaFoldDB" id="A0A1B6H123"/>
<feature type="domain" description="G" evidence="1">
    <location>
        <begin position="381"/>
        <end position="433"/>
    </location>
</feature>
<reference evidence="2" key="1">
    <citation type="submission" date="2015-11" db="EMBL/GenBank/DDBJ databases">
        <title>De novo transcriptome assembly of four potential Pierce s Disease insect vectors from Arizona vineyards.</title>
        <authorList>
            <person name="Tassone E.E."/>
        </authorList>
    </citation>
    <scope>NUCLEOTIDE SEQUENCE</scope>
</reference>